<dbReference type="InterPro" id="IPR002182">
    <property type="entry name" value="NB-ARC"/>
</dbReference>
<protein>
    <recommendedName>
        <fullName evidence="2">NB-ARC domain-containing protein</fullName>
    </recommendedName>
</protein>
<dbReference type="Pfam" id="PF00931">
    <property type="entry name" value="NB-ARC"/>
    <property type="match status" value="1"/>
</dbReference>
<evidence type="ECO:0000313" key="4">
    <source>
        <dbReference type="Proteomes" id="UP001281410"/>
    </source>
</evidence>
<feature type="domain" description="NB-ARC" evidence="2">
    <location>
        <begin position="207"/>
        <end position="244"/>
    </location>
</feature>
<dbReference type="EMBL" id="JANJYJ010000001">
    <property type="protein sequence ID" value="KAK3231479.1"/>
    <property type="molecule type" value="Genomic_DNA"/>
</dbReference>
<reference evidence="3" key="1">
    <citation type="journal article" date="2023" name="Plant J.">
        <title>Genome sequences and population genomics provide insights into the demographic history, inbreeding, and mutation load of two 'living fossil' tree species of Dipteronia.</title>
        <authorList>
            <person name="Feng Y."/>
            <person name="Comes H.P."/>
            <person name="Chen J."/>
            <person name="Zhu S."/>
            <person name="Lu R."/>
            <person name="Zhang X."/>
            <person name="Li P."/>
            <person name="Qiu J."/>
            <person name="Olsen K.M."/>
            <person name="Qiu Y."/>
        </authorList>
    </citation>
    <scope>NUCLEOTIDE SEQUENCE</scope>
    <source>
        <strain evidence="3">NBL</strain>
    </source>
</reference>
<dbReference type="SUPFAM" id="SSF52058">
    <property type="entry name" value="L domain-like"/>
    <property type="match status" value="1"/>
</dbReference>
<dbReference type="InterPro" id="IPR032675">
    <property type="entry name" value="LRR_dom_sf"/>
</dbReference>
<dbReference type="GO" id="GO:0006952">
    <property type="term" value="P:defense response"/>
    <property type="evidence" value="ECO:0007669"/>
    <property type="project" value="UniProtKB-KW"/>
</dbReference>
<dbReference type="Gene3D" id="1.10.8.430">
    <property type="entry name" value="Helical domain of apoptotic protease-activating factors"/>
    <property type="match status" value="1"/>
</dbReference>
<dbReference type="SUPFAM" id="SSF52540">
    <property type="entry name" value="P-loop containing nucleoside triphosphate hydrolases"/>
    <property type="match status" value="1"/>
</dbReference>
<comment type="caution">
    <text evidence="3">The sequence shown here is derived from an EMBL/GenBank/DDBJ whole genome shotgun (WGS) entry which is preliminary data.</text>
</comment>
<keyword evidence="1" id="KW-0611">Plant defense</keyword>
<dbReference type="PANTHER" id="PTHR36766:SF30">
    <property type="entry name" value="TIR-NBS TYPE DISEASE RESISTANCE PROTEIN-RELATED"/>
    <property type="match status" value="1"/>
</dbReference>
<gene>
    <name evidence="3" type="ORF">Dsin_003360</name>
</gene>
<dbReference type="Gene3D" id="3.80.10.10">
    <property type="entry name" value="Ribonuclease Inhibitor"/>
    <property type="match status" value="1"/>
</dbReference>
<evidence type="ECO:0000256" key="1">
    <source>
        <dbReference type="ARBA" id="ARBA00022821"/>
    </source>
</evidence>
<dbReference type="PANTHER" id="PTHR36766">
    <property type="entry name" value="PLANT BROAD-SPECTRUM MILDEW RESISTANCE PROTEIN RPW8"/>
    <property type="match status" value="1"/>
</dbReference>
<dbReference type="GO" id="GO:0043531">
    <property type="term" value="F:ADP binding"/>
    <property type="evidence" value="ECO:0007669"/>
    <property type="project" value="InterPro"/>
</dbReference>
<keyword evidence="4" id="KW-1185">Reference proteome</keyword>
<name>A0AAE0B8T2_9ROSI</name>
<proteinExistence type="predicted"/>
<dbReference type="PRINTS" id="PR00364">
    <property type="entry name" value="DISEASERSIST"/>
</dbReference>
<sequence>MEIAARNGWLVEESERVEIEEDKWVEDLGAVGTSGKTTLTAQVCCVGQVTSYFNSRILREKIWKFISRCDGMRFYDVIRECKLRIQCEIGTQTLVTVRFTDQVAATLLTMLISISQFEVSEKVGEVREEGFELHDEWSNWGGHVRAKIHNMRSEAAERFDQLEQRLVPMKIGVGASGWAEEAVNRVETVDEKWVEGGFGMGAALGKKKVKEMIIERDDLGVIGISGIGGSGKTNLAAEICRDGQLIFKVPGCKTLVVSWFKFPTAVNATYEVELLREDESMSLFCHSAFGKGTIPPSANENLIVNKCQGLPLALKVIGASLREQPEMYWTSAKKRLSRGEPIYKNIPFEVLIYMWAEIHDIDEDEAFAILVELAERNLVTLVKDGRRAGDMYSSYNEISVTQHDVLRDLALHLNNRGNINDRRRLLMPRRDTELPKEWERNVDQPFNAQIVSIHIGEMREMDWFRMEFPKAEVLILNFSSEEFFLPPFIENMQNLKSLIVINYSTSNATLYNFSVCSNLANLRSLWFERVSISQLPELTVPLKKLRKLSLVLCTIKNRLDQPDVDLPQMFPCLLELIIDHCDDLIKLPLSICEINSLKCLSITNCHILHELPADIGQLRSLQIMRLYACPVLRTLPPGICIGDHPMWFDDKRHFPRLSCCTINNNNINCIGCGDR</sequence>
<dbReference type="Gene3D" id="3.40.50.300">
    <property type="entry name" value="P-loop containing nucleotide triphosphate hydrolases"/>
    <property type="match status" value="1"/>
</dbReference>
<dbReference type="AlphaFoldDB" id="A0AAE0B8T2"/>
<dbReference type="Proteomes" id="UP001281410">
    <property type="component" value="Unassembled WGS sequence"/>
</dbReference>
<accession>A0AAE0B8T2</accession>
<dbReference type="InterPro" id="IPR027417">
    <property type="entry name" value="P-loop_NTPase"/>
</dbReference>
<dbReference type="InterPro" id="IPR042197">
    <property type="entry name" value="Apaf_helical"/>
</dbReference>
<organism evidence="3 4">
    <name type="scientific">Dipteronia sinensis</name>
    <dbReference type="NCBI Taxonomy" id="43782"/>
    <lineage>
        <taxon>Eukaryota</taxon>
        <taxon>Viridiplantae</taxon>
        <taxon>Streptophyta</taxon>
        <taxon>Embryophyta</taxon>
        <taxon>Tracheophyta</taxon>
        <taxon>Spermatophyta</taxon>
        <taxon>Magnoliopsida</taxon>
        <taxon>eudicotyledons</taxon>
        <taxon>Gunneridae</taxon>
        <taxon>Pentapetalae</taxon>
        <taxon>rosids</taxon>
        <taxon>malvids</taxon>
        <taxon>Sapindales</taxon>
        <taxon>Sapindaceae</taxon>
        <taxon>Hippocastanoideae</taxon>
        <taxon>Acereae</taxon>
        <taxon>Dipteronia</taxon>
    </lineage>
</organism>
<evidence type="ECO:0000313" key="3">
    <source>
        <dbReference type="EMBL" id="KAK3231479.1"/>
    </source>
</evidence>
<evidence type="ECO:0000259" key="2">
    <source>
        <dbReference type="Pfam" id="PF00931"/>
    </source>
</evidence>